<comment type="pathway">
    <text evidence="1">Protein modification; protein ubiquitination.</text>
</comment>
<dbReference type="EMBL" id="CAWYQH010000013">
    <property type="protein sequence ID" value="CAK8675271.1"/>
    <property type="molecule type" value="Genomic_DNA"/>
</dbReference>
<dbReference type="PANTHER" id="PTHR31649:SF1">
    <property type="entry name" value="FARNESOIC ACID O-METHYL TRANSFERASE DOMAIN-CONTAINING PROTEIN"/>
    <property type="match status" value="1"/>
</dbReference>
<proteinExistence type="predicted"/>
<dbReference type="PROSITE" id="PS50225">
    <property type="entry name" value="SOCS"/>
    <property type="match status" value="1"/>
</dbReference>
<gene>
    <name evidence="3" type="ORF">CVLEPA_LOCUS4863</name>
</gene>
<dbReference type="InterPro" id="IPR001496">
    <property type="entry name" value="SOCS_box"/>
</dbReference>
<accession>A0ABP0F798</accession>
<feature type="domain" description="SOCS box" evidence="2">
    <location>
        <begin position="188"/>
        <end position="259"/>
    </location>
</feature>
<dbReference type="SMART" id="SM00696">
    <property type="entry name" value="DM9"/>
    <property type="match status" value="2"/>
</dbReference>
<keyword evidence="4" id="KW-1185">Reference proteome</keyword>
<reference evidence="3 4" key="1">
    <citation type="submission" date="2024-02" db="EMBL/GenBank/DDBJ databases">
        <authorList>
            <person name="Daric V."/>
            <person name="Darras S."/>
        </authorList>
    </citation>
    <scope>NUCLEOTIDE SEQUENCE [LARGE SCALE GENOMIC DNA]</scope>
</reference>
<sequence length="267" mass="30021">MLLSGRWTMIESGDRGSGLTVVPADSIHWESSSDGQVPHGAVTGGRSFDNETLYIGRTRLRENRNELTPGILIPSEKCLLVSYGTGVRRAKEYEVLVAKNSDSVHWISCTYGHIPSNSVIGGIDCSYLEPLYIGRTKGDLQMGKTWRGQRLSVSATFAQNTTNEGVQFPGKVHGTHRCLYIPYMGKEYLFRDYEVLALKESPATLMAMCKYTIRDLINQNSQHNLEHSEEGNDTFERENESYISEIIDLLPLPEKIKEYCLESFTIV</sequence>
<evidence type="ECO:0000313" key="3">
    <source>
        <dbReference type="EMBL" id="CAK8675271.1"/>
    </source>
</evidence>
<dbReference type="Proteomes" id="UP001642483">
    <property type="component" value="Unassembled WGS sequence"/>
</dbReference>
<organism evidence="3 4">
    <name type="scientific">Clavelina lepadiformis</name>
    <name type="common">Light-bulb sea squirt</name>
    <name type="synonym">Ascidia lepadiformis</name>
    <dbReference type="NCBI Taxonomy" id="159417"/>
    <lineage>
        <taxon>Eukaryota</taxon>
        <taxon>Metazoa</taxon>
        <taxon>Chordata</taxon>
        <taxon>Tunicata</taxon>
        <taxon>Ascidiacea</taxon>
        <taxon>Aplousobranchia</taxon>
        <taxon>Clavelinidae</taxon>
        <taxon>Clavelina</taxon>
    </lineage>
</organism>
<evidence type="ECO:0000259" key="2">
    <source>
        <dbReference type="PROSITE" id="PS50225"/>
    </source>
</evidence>
<name>A0ABP0F798_CLALP</name>
<dbReference type="Pfam" id="PF11901">
    <property type="entry name" value="DM9"/>
    <property type="match status" value="1"/>
</dbReference>
<comment type="caution">
    <text evidence="3">The sequence shown here is derived from an EMBL/GenBank/DDBJ whole genome shotgun (WGS) entry which is preliminary data.</text>
</comment>
<dbReference type="PANTHER" id="PTHR31649">
    <property type="entry name" value="AGAP009604-PA"/>
    <property type="match status" value="1"/>
</dbReference>
<dbReference type="InterPro" id="IPR006616">
    <property type="entry name" value="DM9_repeat"/>
</dbReference>
<evidence type="ECO:0000313" key="4">
    <source>
        <dbReference type="Proteomes" id="UP001642483"/>
    </source>
</evidence>
<evidence type="ECO:0000256" key="1">
    <source>
        <dbReference type="ARBA" id="ARBA00004906"/>
    </source>
</evidence>
<protein>
    <recommendedName>
        <fullName evidence="2">SOCS box domain-containing protein</fullName>
    </recommendedName>
</protein>